<feature type="coiled-coil region" evidence="1">
    <location>
        <begin position="7"/>
        <end position="80"/>
    </location>
</feature>
<reference evidence="2" key="1">
    <citation type="submission" date="2021-06" db="EMBL/GenBank/DDBJ databases">
        <authorList>
            <person name="Hodson N. C."/>
            <person name="Mongue J. A."/>
            <person name="Jaron S. K."/>
        </authorList>
    </citation>
    <scope>NUCLEOTIDE SEQUENCE</scope>
</reference>
<name>A0A8J2P921_9HEXA</name>
<evidence type="ECO:0000313" key="2">
    <source>
        <dbReference type="EMBL" id="CAG7785502.1"/>
    </source>
</evidence>
<proteinExistence type="predicted"/>
<evidence type="ECO:0000313" key="3">
    <source>
        <dbReference type="Proteomes" id="UP000708208"/>
    </source>
</evidence>
<sequence length="85" mass="10011">MEGDYGMKSLEKENECLKQTIYRLSLDLKSQQQAYEGEIKYFKNLIDKHLKNLTQIEKTKHDLQSRIKHLNGQLAESTEELGRKN</sequence>
<keyword evidence="1" id="KW-0175">Coiled coil</keyword>
<dbReference type="Proteomes" id="UP000708208">
    <property type="component" value="Unassembled WGS sequence"/>
</dbReference>
<evidence type="ECO:0000256" key="1">
    <source>
        <dbReference type="SAM" id="Coils"/>
    </source>
</evidence>
<organism evidence="2 3">
    <name type="scientific">Allacma fusca</name>
    <dbReference type="NCBI Taxonomy" id="39272"/>
    <lineage>
        <taxon>Eukaryota</taxon>
        <taxon>Metazoa</taxon>
        <taxon>Ecdysozoa</taxon>
        <taxon>Arthropoda</taxon>
        <taxon>Hexapoda</taxon>
        <taxon>Collembola</taxon>
        <taxon>Symphypleona</taxon>
        <taxon>Sminthuridae</taxon>
        <taxon>Allacma</taxon>
    </lineage>
</organism>
<accession>A0A8J2P921</accession>
<comment type="caution">
    <text evidence="2">The sequence shown here is derived from an EMBL/GenBank/DDBJ whole genome shotgun (WGS) entry which is preliminary data.</text>
</comment>
<keyword evidence="3" id="KW-1185">Reference proteome</keyword>
<dbReference type="AlphaFoldDB" id="A0A8J2P921"/>
<dbReference type="EMBL" id="CAJVCH010297748">
    <property type="protein sequence ID" value="CAG7785502.1"/>
    <property type="molecule type" value="Genomic_DNA"/>
</dbReference>
<gene>
    <name evidence="2" type="ORF">AFUS01_LOCUS24120</name>
</gene>
<protein>
    <submittedName>
        <fullName evidence="2">Uncharacterized protein</fullName>
    </submittedName>
</protein>
<feature type="non-terminal residue" evidence="2">
    <location>
        <position position="1"/>
    </location>
</feature>